<organism evidence="2">
    <name type="scientific">Arundo donax</name>
    <name type="common">Giant reed</name>
    <name type="synonym">Donax arundinaceus</name>
    <dbReference type="NCBI Taxonomy" id="35708"/>
    <lineage>
        <taxon>Eukaryota</taxon>
        <taxon>Viridiplantae</taxon>
        <taxon>Streptophyta</taxon>
        <taxon>Embryophyta</taxon>
        <taxon>Tracheophyta</taxon>
        <taxon>Spermatophyta</taxon>
        <taxon>Magnoliopsida</taxon>
        <taxon>Liliopsida</taxon>
        <taxon>Poales</taxon>
        <taxon>Poaceae</taxon>
        <taxon>PACMAD clade</taxon>
        <taxon>Arundinoideae</taxon>
        <taxon>Arundineae</taxon>
        <taxon>Arundo</taxon>
    </lineage>
</organism>
<reference evidence="2" key="1">
    <citation type="submission" date="2014-09" db="EMBL/GenBank/DDBJ databases">
        <authorList>
            <person name="Magalhaes I.L.F."/>
            <person name="Oliveira U."/>
            <person name="Santos F.R."/>
            <person name="Vidigal T.H.D.A."/>
            <person name="Brescovit A.D."/>
            <person name="Santos A.J."/>
        </authorList>
    </citation>
    <scope>NUCLEOTIDE SEQUENCE</scope>
    <source>
        <tissue evidence="2">Shoot tissue taken approximately 20 cm above the soil surface</tissue>
    </source>
</reference>
<proteinExistence type="predicted"/>
<evidence type="ECO:0000313" key="2">
    <source>
        <dbReference type="EMBL" id="JAE01277.1"/>
    </source>
</evidence>
<name>A0A0A9EMD5_ARUDO</name>
<dbReference type="EMBL" id="GBRH01196619">
    <property type="protein sequence ID" value="JAE01277.1"/>
    <property type="molecule type" value="Transcribed_RNA"/>
</dbReference>
<protein>
    <submittedName>
        <fullName evidence="2">Uncharacterized protein</fullName>
    </submittedName>
</protein>
<feature type="region of interest" description="Disordered" evidence="1">
    <location>
        <begin position="100"/>
        <end position="120"/>
    </location>
</feature>
<reference evidence="2" key="2">
    <citation type="journal article" date="2015" name="Data Brief">
        <title>Shoot transcriptome of the giant reed, Arundo donax.</title>
        <authorList>
            <person name="Barrero R.A."/>
            <person name="Guerrero F.D."/>
            <person name="Moolhuijzen P."/>
            <person name="Goolsby J.A."/>
            <person name="Tidwell J."/>
            <person name="Bellgard S.E."/>
            <person name="Bellgard M.I."/>
        </authorList>
    </citation>
    <scope>NUCLEOTIDE SEQUENCE</scope>
    <source>
        <tissue evidence="2">Shoot tissue taken approximately 20 cm above the soil surface</tissue>
    </source>
</reference>
<accession>A0A0A9EMD5</accession>
<dbReference type="AlphaFoldDB" id="A0A0A9EMD5"/>
<evidence type="ECO:0000256" key="1">
    <source>
        <dbReference type="SAM" id="MobiDB-lite"/>
    </source>
</evidence>
<sequence>MNVPRNVKCSHNSSNTSNYPQCHHIHCHANSMHVTTKLSSIHETTILDKTRNHRIPSNRALHRNFIEQLNSITHIATFCIHVDKSNFHKPVNTQARLDHQSMQHEPELQNTRPGTGIQHRRDNKPVWLHLIRG</sequence>